<evidence type="ECO:0000313" key="6">
    <source>
        <dbReference type="Proteomes" id="UP000235392"/>
    </source>
</evidence>
<sequence length="84" mass="9267">MECCSVQAIARVDDGLVSSNPVVPGGKTRKPRVTIIERVFIAGVQAIQRWSDCLLGFQFTLIHCSNKRASSRKNWTPISTDASF</sequence>
<keyword evidence="5" id="KW-1185">Reference proteome</keyword>
<dbReference type="AlphaFoldDB" id="A0A2N5TF31"/>
<dbReference type="EMBL" id="PGCI01000011">
    <property type="protein sequence ID" value="PLW50300.1"/>
    <property type="molecule type" value="Genomic_DNA"/>
</dbReference>
<proteinExistence type="predicted"/>
<dbReference type="EMBL" id="PGCJ01001337">
    <property type="protein sequence ID" value="PLW06239.1"/>
    <property type="molecule type" value="Genomic_DNA"/>
</dbReference>
<gene>
    <name evidence="4" type="ORF">PCANC_07194</name>
    <name evidence="1" type="ORF">PCANC_27325</name>
    <name evidence="3" type="ORF">PCASD_01662</name>
    <name evidence="2" type="ORF">PCASD_14511</name>
</gene>
<dbReference type="Proteomes" id="UP000235388">
    <property type="component" value="Unassembled WGS sequence"/>
</dbReference>
<dbReference type="EMBL" id="PGCI01000617">
    <property type="protein sequence ID" value="PLW24049.1"/>
    <property type="molecule type" value="Genomic_DNA"/>
</dbReference>
<accession>A0A2N5TF31</accession>
<evidence type="ECO:0000313" key="2">
    <source>
        <dbReference type="EMBL" id="PLW24049.1"/>
    </source>
</evidence>
<evidence type="ECO:0000313" key="4">
    <source>
        <dbReference type="EMBL" id="PLW53515.1"/>
    </source>
</evidence>
<reference evidence="5 6" key="1">
    <citation type="submission" date="2017-11" db="EMBL/GenBank/DDBJ databases">
        <title>De novo assembly and phasing of dikaryotic genomes from two isolates of Puccinia coronata f. sp. avenae, the causal agent of oat crown rust.</title>
        <authorList>
            <person name="Miller M.E."/>
            <person name="Zhang Y."/>
            <person name="Omidvar V."/>
            <person name="Sperschneider J."/>
            <person name="Schwessinger B."/>
            <person name="Raley C."/>
            <person name="Palmer J.M."/>
            <person name="Garnica D."/>
            <person name="Upadhyaya N."/>
            <person name="Rathjen J."/>
            <person name="Taylor J.M."/>
            <person name="Park R.F."/>
            <person name="Dodds P.N."/>
            <person name="Hirsch C.D."/>
            <person name="Kianian S.F."/>
            <person name="Figueroa M."/>
        </authorList>
    </citation>
    <scope>NUCLEOTIDE SEQUENCE [LARGE SCALE GENOMIC DNA]</scope>
    <source>
        <strain evidence="1">12NC29</strain>
        <strain evidence="2">12SD80</strain>
    </source>
</reference>
<dbReference type="Proteomes" id="UP000235392">
    <property type="component" value="Unassembled WGS sequence"/>
</dbReference>
<evidence type="ECO:0000313" key="1">
    <source>
        <dbReference type="EMBL" id="PLW06239.1"/>
    </source>
</evidence>
<evidence type="ECO:0000313" key="5">
    <source>
        <dbReference type="Proteomes" id="UP000235388"/>
    </source>
</evidence>
<protein>
    <submittedName>
        <fullName evidence="2">Uncharacterized protein</fullName>
    </submittedName>
</protein>
<organism evidence="2 6">
    <name type="scientific">Puccinia coronata f. sp. avenae</name>
    <dbReference type="NCBI Taxonomy" id="200324"/>
    <lineage>
        <taxon>Eukaryota</taxon>
        <taxon>Fungi</taxon>
        <taxon>Dikarya</taxon>
        <taxon>Basidiomycota</taxon>
        <taxon>Pucciniomycotina</taxon>
        <taxon>Pucciniomycetes</taxon>
        <taxon>Pucciniales</taxon>
        <taxon>Pucciniaceae</taxon>
        <taxon>Puccinia</taxon>
    </lineage>
</organism>
<name>A0A2N5TF31_9BASI</name>
<evidence type="ECO:0000313" key="3">
    <source>
        <dbReference type="EMBL" id="PLW50300.1"/>
    </source>
</evidence>
<comment type="caution">
    <text evidence="2">The sequence shown here is derived from an EMBL/GenBank/DDBJ whole genome shotgun (WGS) entry which is preliminary data.</text>
</comment>
<dbReference type="EMBL" id="PGCJ01000060">
    <property type="protein sequence ID" value="PLW53515.1"/>
    <property type="molecule type" value="Genomic_DNA"/>
</dbReference>